<sequence>MSEGRRLGGLNDADTPPWLQPIPVEEDEAEGPSAMRLILGVILGIVLIGAAVGGFFWFMNRGDGGGEGVQLIKAEPGPYKVKAPDPGGMEIEGEGDTAFAASEGAKPVGRLNVDAVPEAPLTESGGGLASAAPGAVATVQLGAFSSEAAANKAWTALSGRFAYLEPLSHSIIAVTQGDKTLYRLRANGPDAASLCNRLRIAGETCVTVD</sequence>
<evidence type="ECO:0000256" key="1">
    <source>
        <dbReference type="SAM" id="MobiDB-lite"/>
    </source>
</evidence>
<gene>
    <name evidence="4" type="ORF">IC614_06610</name>
</gene>
<feature type="transmembrane region" description="Helical" evidence="2">
    <location>
        <begin position="37"/>
        <end position="58"/>
    </location>
</feature>
<dbReference type="Pfam" id="PF05036">
    <property type="entry name" value="SPOR"/>
    <property type="match status" value="1"/>
</dbReference>
<feature type="domain" description="SPOR" evidence="3">
    <location>
        <begin position="131"/>
        <end position="209"/>
    </location>
</feature>
<dbReference type="Gene3D" id="3.30.70.1070">
    <property type="entry name" value="Sporulation related repeat"/>
    <property type="match status" value="1"/>
</dbReference>
<dbReference type="PROSITE" id="PS51724">
    <property type="entry name" value="SPOR"/>
    <property type="match status" value="1"/>
</dbReference>
<dbReference type="AlphaFoldDB" id="A0A7T2GHL8"/>
<protein>
    <submittedName>
        <fullName evidence="4">SPOR domain-containing protein</fullName>
    </submittedName>
</protein>
<dbReference type="Proteomes" id="UP000594873">
    <property type="component" value="Chromosome"/>
</dbReference>
<keyword evidence="2" id="KW-0812">Transmembrane</keyword>
<accession>A0A7T2GHL8</accession>
<dbReference type="GO" id="GO:0042834">
    <property type="term" value="F:peptidoglycan binding"/>
    <property type="evidence" value="ECO:0007669"/>
    <property type="project" value="InterPro"/>
</dbReference>
<evidence type="ECO:0000313" key="4">
    <source>
        <dbReference type="EMBL" id="QPQ54046.1"/>
    </source>
</evidence>
<reference evidence="4 5" key="1">
    <citation type="submission" date="2020-11" db="EMBL/GenBank/DDBJ databases">
        <title>Genome seq and assembly of Sphingosinicella sp.</title>
        <authorList>
            <person name="Chhetri G."/>
        </authorList>
    </citation>
    <scope>NUCLEOTIDE SEQUENCE [LARGE SCALE GENOMIC DNA]</scope>
    <source>
        <strain evidence="4 5">UDD2</strain>
    </source>
</reference>
<dbReference type="InterPro" id="IPR036680">
    <property type="entry name" value="SPOR-like_sf"/>
</dbReference>
<dbReference type="KEGG" id="sflv:IC614_06610"/>
<dbReference type="EMBL" id="CP065592">
    <property type="protein sequence ID" value="QPQ54046.1"/>
    <property type="molecule type" value="Genomic_DNA"/>
</dbReference>
<organism evidence="4 5">
    <name type="scientific">Allosphingosinicella flava</name>
    <dbReference type="NCBI Taxonomy" id="2771430"/>
    <lineage>
        <taxon>Bacteria</taxon>
        <taxon>Pseudomonadati</taxon>
        <taxon>Pseudomonadota</taxon>
        <taxon>Alphaproteobacteria</taxon>
        <taxon>Sphingomonadales</taxon>
        <taxon>Sphingomonadaceae</taxon>
        <taxon>Allosphingosinicella</taxon>
    </lineage>
</organism>
<keyword evidence="2" id="KW-0472">Membrane</keyword>
<evidence type="ECO:0000313" key="5">
    <source>
        <dbReference type="Proteomes" id="UP000594873"/>
    </source>
</evidence>
<evidence type="ECO:0000256" key="2">
    <source>
        <dbReference type="SAM" id="Phobius"/>
    </source>
</evidence>
<keyword evidence="5" id="KW-1185">Reference proteome</keyword>
<proteinExistence type="predicted"/>
<feature type="region of interest" description="Disordered" evidence="1">
    <location>
        <begin position="1"/>
        <end position="23"/>
    </location>
</feature>
<evidence type="ECO:0000259" key="3">
    <source>
        <dbReference type="PROSITE" id="PS51724"/>
    </source>
</evidence>
<name>A0A7T2GHL8_9SPHN</name>
<dbReference type="RefSeq" id="WP_200970578.1">
    <property type="nucleotide sequence ID" value="NZ_CP065592.1"/>
</dbReference>
<dbReference type="InterPro" id="IPR007730">
    <property type="entry name" value="SPOR-like_dom"/>
</dbReference>
<keyword evidence="2" id="KW-1133">Transmembrane helix</keyword>